<dbReference type="PANTHER" id="PTHR30303:SF4">
    <property type="entry name" value="HYDROGENASE EXPRESSION_FORMATION PROTEIN HYPE"/>
    <property type="match status" value="1"/>
</dbReference>
<dbReference type="AlphaFoldDB" id="A0A7G2D6Z1"/>
<dbReference type="CDD" id="cd06061">
    <property type="entry name" value="PurM-like1"/>
    <property type="match status" value="1"/>
</dbReference>
<dbReference type="SUPFAM" id="SSF56042">
    <property type="entry name" value="PurM C-terminal domain-like"/>
    <property type="match status" value="1"/>
</dbReference>
<evidence type="ECO:0000259" key="2">
    <source>
        <dbReference type="Pfam" id="PF00586"/>
    </source>
</evidence>
<dbReference type="SUPFAM" id="SSF55326">
    <property type="entry name" value="PurM N-terminal domain-like"/>
    <property type="match status" value="1"/>
</dbReference>
<feature type="domain" description="PurM-like C-terminal" evidence="3">
    <location>
        <begin position="154"/>
        <end position="305"/>
    </location>
</feature>
<reference evidence="4 5" key="1">
    <citation type="submission" date="2020-09" db="EMBL/GenBank/DDBJ databases">
        <authorList>
            <person name="Courtine D."/>
        </authorList>
    </citation>
    <scope>NUCLEOTIDE SEQUENCE [LARGE SCALE GENOMIC DNA]</scope>
    <source>
        <strain evidence="4 5">IRI35c</strain>
    </source>
</reference>
<dbReference type="PIRSF" id="PIRSF005644">
    <property type="entry name" value="Hdrgns_mtr_HypE"/>
    <property type="match status" value="1"/>
</dbReference>
<dbReference type="KEGG" id="tcq:TIRI35C_1049"/>
<dbReference type="Pfam" id="PF00586">
    <property type="entry name" value="AIRS"/>
    <property type="match status" value="1"/>
</dbReference>
<evidence type="ECO:0000313" key="4">
    <source>
        <dbReference type="EMBL" id="CAD5244203.1"/>
    </source>
</evidence>
<dbReference type="Proteomes" id="UP000516304">
    <property type="component" value="Chromosome TIRI35C"/>
</dbReference>
<proteinExistence type="inferred from homology"/>
<dbReference type="Pfam" id="PF02769">
    <property type="entry name" value="AIRS_C"/>
    <property type="match status" value="1"/>
</dbReference>
<organism evidence="4 5">
    <name type="scientific">Thermococcus camini</name>
    <dbReference type="NCBI Taxonomy" id="2016373"/>
    <lineage>
        <taxon>Archaea</taxon>
        <taxon>Methanobacteriati</taxon>
        <taxon>Methanobacteriota</taxon>
        <taxon>Thermococci</taxon>
        <taxon>Thermococcales</taxon>
        <taxon>Thermococcaceae</taxon>
        <taxon>Thermococcus</taxon>
    </lineage>
</organism>
<dbReference type="EMBL" id="LR881183">
    <property type="protein sequence ID" value="CAD5244203.1"/>
    <property type="molecule type" value="Genomic_DNA"/>
</dbReference>
<dbReference type="GeneID" id="58918791"/>
<dbReference type="GO" id="GO:0051604">
    <property type="term" value="P:protein maturation"/>
    <property type="evidence" value="ECO:0007669"/>
    <property type="project" value="TreeGrafter"/>
</dbReference>
<dbReference type="Gene3D" id="3.30.1330.10">
    <property type="entry name" value="PurM-like, N-terminal domain"/>
    <property type="match status" value="1"/>
</dbReference>
<evidence type="ECO:0000259" key="3">
    <source>
        <dbReference type="Pfam" id="PF02769"/>
    </source>
</evidence>
<accession>A0A7G2D6Z1</accession>
<protein>
    <submittedName>
        <fullName evidence="4">Hydrogenase assembly protein HupF</fullName>
    </submittedName>
</protein>
<dbReference type="InterPro" id="IPR011854">
    <property type="entry name" value="HypE"/>
</dbReference>
<dbReference type="InterPro" id="IPR010918">
    <property type="entry name" value="PurM-like_C_dom"/>
</dbReference>
<dbReference type="RefSeq" id="WP_188203051.1">
    <property type="nucleotide sequence ID" value="NZ_LR881183.1"/>
</dbReference>
<keyword evidence="5" id="KW-1185">Reference proteome</keyword>
<name>A0A7G2D6Z1_9EURY</name>
<evidence type="ECO:0000256" key="1">
    <source>
        <dbReference type="ARBA" id="ARBA00006243"/>
    </source>
</evidence>
<dbReference type="Gene3D" id="3.90.650.10">
    <property type="entry name" value="PurM-like C-terminal domain"/>
    <property type="match status" value="1"/>
</dbReference>
<comment type="similarity">
    <text evidence="1">Belongs to the HypE family.</text>
</comment>
<evidence type="ECO:0000313" key="5">
    <source>
        <dbReference type="Proteomes" id="UP000516304"/>
    </source>
</evidence>
<sequence length="332" mass="36776">MELPLGKLRNDLLRDVVFPNLGVEDMRVVYGPREGFDSAVLEYDHDHYLVVATDPVLGVPEETFGFFAYHFAASDVAVFGARPMWLVVDILLPPGSEKGFLEKAMRDLNTECWKYGSSIIGGHTGVYPSVAEPTATTTAMGLVRKDGLKLPLAKPGDRIVVTGKVGLEFAVSASYFRERELRKLLSFREIARLKKSFRFETVVPEALTAKPFVRGMHDATEGGLTALHEIADNSGLGFRVYAEKLRLDPLVERVLDFYGIEPWSVSSTGTLIAIAPPEKSNSLIAELQKNGIIAFELGEFTADRKRILIENGEEKEFPTFKGDPYVELYGKG</sequence>
<dbReference type="InterPro" id="IPR036921">
    <property type="entry name" value="PurM-like_N_sf"/>
</dbReference>
<gene>
    <name evidence="4" type="ORF">TIRI35C_1049</name>
</gene>
<dbReference type="InterPro" id="IPR016188">
    <property type="entry name" value="PurM-like_N"/>
</dbReference>
<dbReference type="InterPro" id="IPR036676">
    <property type="entry name" value="PurM-like_C_sf"/>
</dbReference>
<feature type="domain" description="PurM-like N-terminal" evidence="2">
    <location>
        <begin position="37"/>
        <end position="143"/>
    </location>
</feature>
<dbReference type="PANTHER" id="PTHR30303">
    <property type="entry name" value="HYDROGENASE ISOENZYMES FORMATION PROTEIN HYPE"/>
    <property type="match status" value="1"/>
</dbReference>